<dbReference type="Pfam" id="PF04231">
    <property type="entry name" value="Endonuclease_1"/>
    <property type="match status" value="1"/>
</dbReference>
<dbReference type="PROSITE" id="PS51257">
    <property type="entry name" value="PROKAR_LIPOPROTEIN"/>
    <property type="match status" value="1"/>
</dbReference>
<organism evidence="4 5">
    <name type="scientific">Mycoplasmopsis columbina SF7</name>
    <dbReference type="NCBI Taxonomy" id="1037410"/>
    <lineage>
        <taxon>Bacteria</taxon>
        <taxon>Bacillati</taxon>
        <taxon>Mycoplasmatota</taxon>
        <taxon>Mycoplasmoidales</taxon>
        <taxon>Metamycoplasmataceae</taxon>
        <taxon>Mycoplasmopsis</taxon>
    </lineage>
</organism>
<dbReference type="GO" id="GO:0004518">
    <property type="term" value="F:nuclease activity"/>
    <property type="evidence" value="ECO:0007669"/>
    <property type="project" value="UniProtKB-KW"/>
</dbReference>
<protein>
    <submittedName>
        <fullName evidence="4">Ribonuclease</fullName>
    </submittedName>
</protein>
<dbReference type="EMBL" id="AFXA01000003">
    <property type="protein sequence ID" value="EGV00541.1"/>
    <property type="molecule type" value="Genomic_DNA"/>
</dbReference>
<dbReference type="GO" id="GO:0016787">
    <property type="term" value="F:hydrolase activity"/>
    <property type="evidence" value="ECO:0007669"/>
    <property type="project" value="UniProtKB-KW"/>
</dbReference>
<proteinExistence type="predicted"/>
<dbReference type="PANTHER" id="PTHR33607:SF2">
    <property type="entry name" value="ENDONUCLEASE-1"/>
    <property type="match status" value="1"/>
</dbReference>
<reference evidence="4 5" key="1">
    <citation type="journal article" date="2013" name="Genome Announc.">
        <title>Genome Sequence of Mycoplasma columbinum Strain SF7.</title>
        <authorList>
            <person name="Guo Z."/>
            <person name="Xu X."/>
            <person name="Zheng Q."/>
            <person name="Li T."/>
            <person name="Kuang S."/>
            <person name="Zhang Z."/>
            <person name="Chen Y."/>
            <person name="Lu X."/>
            <person name="Zhou R."/>
            <person name="Bi D."/>
            <person name="Jin H."/>
        </authorList>
    </citation>
    <scope>NUCLEOTIDE SEQUENCE [LARGE SCALE GENOMIC DNA]</scope>
    <source>
        <strain evidence="4 5">SF7</strain>
    </source>
</reference>
<keyword evidence="5" id="KW-1185">Reference proteome</keyword>
<feature type="region of interest" description="Disordered" evidence="3">
    <location>
        <begin position="383"/>
        <end position="405"/>
    </location>
</feature>
<gene>
    <name evidence="4" type="ORF">MCSF7_02781</name>
</gene>
<dbReference type="Proteomes" id="UP000004978">
    <property type="component" value="Unassembled WGS sequence"/>
</dbReference>
<feature type="region of interest" description="Disordered" evidence="3">
    <location>
        <begin position="211"/>
        <end position="241"/>
    </location>
</feature>
<keyword evidence="1" id="KW-0540">Nuclease</keyword>
<dbReference type="AlphaFoldDB" id="F9UJ98"/>
<accession>F9UJ98</accession>
<evidence type="ECO:0000256" key="3">
    <source>
        <dbReference type="SAM" id="MobiDB-lite"/>
    </source>
</evidence>
<keyword evidence="2" id="KW-0378">Hydrolase</keyword>
<dbReference type="InterPro" id="IPR007346">
    <property type="entry name" value="Endonuclease-I"/>
</dbReference>
<name>F9UJ98_9BACT</name>
<dbReference type="PANTHER" id="PTHR33607">
    <property type="entry name" value="ENDONUCLEASE-1"/>
    <property type="match status" value="1"/>
</dbReference>
<evidence type="ECO:0000256" key="2">
    <source>
        <dbReference type="ARBA" id="ARBA00022801"/>
    </source>
</evidence>
<evidence type="ECO:0000313" key="5">
    <source>
        <dbReference type="Proteomes" id="UP000004978"/>
    </source>
</evidence>
<dbReference type="RefSeq" id="WP_006608364.1">
    <property type="nucleotide sequence ID" value="NZ_AFXA01000003.1"/>
</dbReference>
<evidence type="ECO:0000313" key="4">
    <source>
        <dbReference type="EMBL" id="EGV00541.1"/>
    </source>
</evidence>
<feature type="compositionally biased region" description="Low complexity" evidence="3">
    <location>
        <begin position="383"/>
        <end position="392"/>
    </location>
</feature>
<dbReference type="InterPro" id="IPR044925">
    <property type="entry name" value="His-Me_finger_sf"/>
</dbReference>
<dbReference type="STRING" id="1037410.MCSF7_02781"/>
<sequence length="688" mass="77554">MKTNQVKKSKIGKKMMFLGPIALTSVLTMIAASCQKQEEAKPTPEPVVPVTPVAQPLTPVEDKKENTTALITSEGFENATSYLTLTSDSVIQTIETAVSENAKTESKRKPYSFVYDRNNKQIVVFKGPINWTDGEKTALYNVDASFLGNKQIVNLNKPTYQKNGRNNLSSTVDLSIKDGILTITFKLATYDRSGNHQIDEIKYEAKFKLTKDSQQNKETPKNTEEPKNVDETNDKPKLVTSEGFSDASEKFTLTNTSVIDQIKEAVEANKASTETRKPYSFVYDRNNKQLVLFKGAINWKTGNRTALYDIDPSFLGSKQLVNLNKSTYEKNEKINLNATLDVDIQDSNIFIVTFKLAKYDRSGNHQIDDVKYEAKLLLDKSNAKSSSSNSSSVEPTSPTNGNTNYQSGSIALDKYLYDASNNYYASLVGKRGEELFKALQRLQASKTNQIGSYNDLYKVYKIAFIDKELENDGTILDIYSENPNGKDPYNFLPNEYEGTGGHSTGMRLKDGEAETFNREHIVPQSWFNKSNPTRNDPHFIWPTDKIVNNRRGNLPHFTVSNPEWTSLNGTKVGGGNAEPIDFFKGDVARAYFYFQATHHNALSKGGSQVFESAFPYFNQRYLNEYMKWAHQDSVDLIEIHRNNAIAQQYDKFDGLRNPFIDYPDLVDLIWGSGDKVFENRGILIGIKQ</sequence>
<feature type="compositionally biased region" description="Polar residues" evidence="3">
    <location>
        <begin position="393"/>
        <end position="405"/>
    </location>
</feature>
<feature type="compositionally biased region" description="Basic and acidic residues" evidence="3">
    <location>
        <begin position="211"/>
        <end position="237"/>
    </location>
</feature>
<evidence type="ECO:0000256" key="1">
    <source>
        <dbReference type="ARBA" id="ARBA00022722"/>
    </source>
</evidence>
<comment type="caution">
    <text evidence="4">The sequence shown here is derived from an EMBL/GenBank/DDBJ whole genome shotgun (WGS) entry which is preliminary data.</text>
</comment>
<dbReference type="SUPFAM" id="SSF54060">
    <property type="entry name" value="His-Me finger endonucleases"/>
    <property type="match status" value="1"/>
</dbReference>
<dbReference type="eggNOG" id="COG2356">
    <property type="taxonomic scope" value="Bacteria"/>
</dbReference>